<dbReference type="EMBL" id="MAAF01000082">
    <property type="protein sequence ID" value="OUR78385.1"/>
    <property type="molecule type" value="Genomic_DNA"/>
</dbReference>
<comment type="caution">
    <text evidence="1">Lacks conserved residue(s) required for the propagation of feature annotation.</text>
</comment>
<dbReference type="GO" id="GO:0004181">
    <property type="term" value="F:metallocarboxypeptidase activity"/>
    <property type="evidence" value="ECO:0007669"/>
    <property type="project" value="InterPro"/>
</dbReference>
<evidence type="ECO:0000313" key="3">
    <source>
        <dbReference type="EMBL" id="OUR78385.1"/>
    </source>
</evidence>
<evidence type="ECO:0000256" key="1">
    <source>
        <dbReference type="PROSITE-ProRule" id="PRU01379"/>
    </source>
</evidence>
<dbReference type="Pfam" id="PF00246">
    <property type="entry name" value="Peptidase_M14"/>
    <property type="match status" value="1"/>
</dbReference>
<comment type="caution">
    <text evidence="3">The sequence shown here is derived from an EMBL/GenBank/DDBJ whole genome shotgun (WGS) entry which is preliminary data.</text>
</comment>
<dbReference type="GO" id="GO:0008270">
    <property type="term" value="F:zinc ion binding"/>
    <property type="evidence" value="ECO:0007669"/>
    <property type="project" value="InterPro"/>
</dbReference>
<dbReference type="InterPro" id="IPR000834">
    <property type="entry name" value="Peptidase_M14"/>
</dbReference>
<organism evidence="3 4">
    <name type="scientific">Colwellia psychrerythraea</name>
    <name type="common">Vibrio psychroerythus</name>
    <dbReference type="NCBI Taxonomy" id="28229"/>
    <lineage>
        <taxon>Bacteria</taxon>
        <taxon>Pseudomonadati</taxon>
        <taxon>Pseudomonadota</taxon>
        <taxon>Gammaproteobacteria</taxon>
        <taxon>Alteromonadales</taxon>
        <taxon>Colwelliaceae</taxon>
        <taxon>Colwellia</taxon>
    </lineage>
</organism>
<dbReference type="Gene3D" id="3.40.50.880">
    <property type="match status" value="1"/>
</dbReference>
<name>A0A1Y5EBS3_COLPS</name>
<dbReference type="Proteomes" id="UP000243053">
    <property type="component" value="Unassembled WGS sequence"/>
</dbReference>
<accession>A0A1Y5EBS3</accession>
<dbReference type="PROSITE" id="PS52035">
    <property type="entry name" value="PEPTIDASE_M14"/>
    <property type="match status" value="1"/>
</dbReference>
<dbReference type="SUPFAM" id="SSF53187">
    <property type="entry name" value="Zn-dependent exopeptidases"/>
    <property type="match status" value="1"/>
</dbReference>
<comment type="similarity">
    <text evidence="1">Belongs to the peptidase M14 family.</text>
</comment>
<dbReference type="Gene3D" id="3.40.630.10">
    <property type="entry name" value="Zn peptidases"/>
    <property type="match status" value="1"/>
</dbReference>
<proteinExistence type="inferred from homology"/>
<dbReference type="AlphaFoldDB" id="A0A1Y5EBS3"/>
<dbReference type="InterPro" id="IPR029062">
    <property type="entry name" value="Class_I_gatase-like"/>
</dbReference>
<evidence type="ECO:0000259" key="2">
    <source>
        <dbReference type="PROSITE" id="PS52035"/>
    </source>
</evidence>
<gene>
    <name evidence="3" type="ORF">A9Q75_13670</name>
</gene>
<sequence length="866" mass="98229">MLLLRIIILSITLLCSNGLIALPVQDYLPAGSKFNSKISLPNSNLGFEIGQRHVRHDQLKNYFYQLANDSERINITSMGKTSQQREQLLVTISSPKNLANLSSILSDRDILSQNVSQKPSQKISQLDKQKSDKAPLVIWLGYSVHGDEISGANAAMVVAYYLAASTDEKIVELLANTVIVIEPSINPDGMDRFVNWVSTYRNSSDNSDANHIEHHQSWVTGRTNHFWFDLNRDWLLLSQQESQHRLKYFHQYQPHVVGDFHEMGHNSSYFFQPGIQSRTHPLTPKRNVELTTTLAKFHASALDKQKRLYYSEENFDDFYYGKGSTYPDINGSIGILFEQASARGMQQETINGLLTLEFSIENHVTTSLSTINGAWENREQLKQYRSDFYQQSNKLAKKEEFSGYLLHESKDNFRLNVLLSKLAQHKIKAYPLVADFEFEDKKYQKNNSYYVPLAQPQFRLIQALFNQQTNFKDNTFYDVSGWTMPLAMNIESIQVNRTRRLKLAKQAWTIPSTTKPNNKSISAYGYIFEWHHFLAPKLLNSLLNSNIKAKVATKPFTSLVNGETKHFKAGSIVIPAGIQQIKNWQEILISTSNSTGIKLSSISTGLTMKGIDIGSSSLKLISKTKTLLLGGAGISQYEAGEVRFYLDETLNIPLSIIDHSQFKQVDLSSYSHIILVDGDYQHFAKHIAKQLKAWVKQGGVIISQKRASLWLAEQEILRARFVTKEQINQLFDDENLNYQDKESLASRKRIAGAIFQVELDTSHPLAYGYQQGLLPLFRNSNLIMEKPQKPFVTLAQYTPAPLISGYTDKNLVNRLARNAAIVAHNVGKGRVIATTEVLAFRGYWYGSAKLLANSLFFSKVFSAPYK</sequence>
<feature type="domain" description="Peptidase M14" evidence="2">
    <location>
        <begin position="52"/>
        <end position="360"/>
    </location>
</feature>
<dbReference type="SUPFAM" id="SSF52317">
    <property type="entry name" value="Class I glutamine amidotransferase-like"/>
    <property type="match status" value="1"/>
</dbReference>
<dbReference type="GO" id="GO:0006508">
    <property type="term" value="P:proteolysis"/>
    <property type="evidence" value="ECO:0007669"/>
    <property type="project" value="InterPro"/>
</dbReference>
<reference evidence="4" key="1">
    <citation type="journal article" date="2017" name="Proc. Natl. Acad. Sci. U.S.A.">
        <title>Simulation of Deepwater Horizon oil plume reveals substrate specialization within a complex community of hydrocarbon degraders.</title>
        <authorList>
            <person name="Hu P."/>
            <person name="Dubinsky E.A."/>
            <person name="Probst A.J."/>
            <person name="Wang J."/>
            <person name="Sieber C.M.K."/>
            <person name="Tom L.M."/>
            <person name="Gardinali P."/>
            <person name="Banfield J.F."/>
            <person name="Atlas R.M."/>
            <person name="Andersen G.L."/>
        </authorList>
    </citation>
    <scope>NUCLEOTIDE SEQUENCE [LARGE SCALE GENOMIC DNA]</scope>
</reference>
<protein>
    <recommendedName>
        <fullName evidence="2">Peptidase M14 domain-containing protein</fullName>
    </recommendedName>
</protein>
<evidence type="ECO:0000313" key="4">
    <source>
        <dbReference type="Proteomes" id="UP000243053"/>
    </source>
</evidence>